<accession>A0ABP9MD83</accession>
<name>A0ABP9MD83_9MICO</name>
<evidence type="ECO:0000313" key="1">
    <source>
        <dbReference type="EMBL" id="GAA5094424.1"/>
    </source>
</evidence>
<sequence>MREPKLSPRLTDRYDASFVEDDNGIRIEFMQPTEGGAGSTEYQGLRRCALRCIHADR</sequence>
<comment type="caution">
    <text evidence="1">The sequence shown here is derived from an EMBL/GenBank/DDBJ whole genome shotgun (WGS) entry which is preliminary data.</text>
</comment>
<gene>
    <name evidence="1" type="ORF">GCM10025760_25610</name>
</gene>
<dbReference type="Proteomes" id="UP001501407">
    <property type="component" value="Unassembled WGS sequence"/>
</dbReference>
<reference evidence="2" key="1">
    <citation type="journal article" date="2019" name="Int. J. Syst. Evol. Microbiol.">
        <title>The Global Catalogue of Microorganisms (GCM) 10K type strain sequencing project: providing services to taxonomists for standard genome sequencing and annotation.</title>
        <authorList>
            <consortium name="The Broad Institute Genomics Platform"/>
            <consortium name="The Broad Institute Genome Sequencing Center for Infectious Disease"/>
            <person name="Wu L."/>
            <person name="Ma J."/>
        </authorList>
    </citation>
    <scope>NUCLEOTIDE SEQUENCE [LARGE SCALE GENOMIC DNA]</scope>
    <source>
        <strain evidence="2">JCM 18959</strain>
    </source>
</reference>
<proteinExistence type="predicted"/>
<dbReference type="RefSeq" id="WP_194415021.1">
    <property type="nucleotide sequence ID" value="NZ_BAABKZ010000002.1"/>
</dbReference>
<keyword evidence="2" id="KW-1185">Reference proteome</keyword>
<organism evidence="1 2">
    <name type="scientific">Microbacterium yannicii</name>
    <dbReference type="NCBI Taxonomy" id="671622"/>
    <lineage>
        <taxon>Bacteria</taxon>
        <taxon>Bacillati</taxon>
        <taxon>Actinomycetota</taxon>
        <taxon>Actinomycetes</taxon>
        <taxon>Micrococcales</taxon>
        <taxon>Microbacteriaceae</taxon>
        <taxon>Microbacterium</taxon>
    </lineage>
</organism>
<dbReference type="EMBL" id="BAABKZ010000002">
    <property type="protein sequence ID" value="GAA5094424.1"/>
    <property type="molecule type" value="Genomic_DNA"/>
</dbReference>
<evidence type="ECO:0000313" key="2">
    <source>
        <dbReference type="Proteomes" id="UP001501407"/>
    </source>
</evidence>
<protein>
    <submittedName>
        <fullName evidence="1">Uncharacterized protein</fullName>
    </submittedName>
</protein>